<dbReference type="GO" id="GO:0008955">
    <property type="term" value="F:peptidoglycan glycosyltransferase activity"/>
    <property type="evidence" value="ECO:0007669"/>
    <property type="project" value="UniProtKB-UniRule"/>
</dbReference>
<dbReference type="HAMAP" id="MF_02079">
    <property type="entry name" value="PGT_RodA"/>
    <property type="match status" value="1"/>
</dbReference>
<evidence type="ECO:0000256" key="1">
    <source>
        <dbReference type="ARBA" id="ARBA00004141"/>
    </source>
</evidence>
<keyword evidence="8 11" id="KW-1133">Transmembrane helix</keyword>
<dbReference type="KEGG" id="tpz:Tph_c06040"/>
<evidence type="ECO:0000256" key="10">
    <source>
        <dbReference type="ARBA" id="ARBA00023316"/>
    </source>
</evidence>
<keyword evidence="10 11" id="KW-0961">Cell wall biogenesis/degradation</keyword>
<comment type="subcellular location">
    <subcellularLocation>
        <location evidence="11">Cell membrane</location>
        <topology evidence="11">Multi-pass membrane protein</topology>
    </subcellularLocation>
    <subcellularLocation>
        <location evidence="1">Membrane</location>
        <topology evidence="1">Multi-pass membrane protein</topology>
    </subcellularLocation>
</comment>
<keyword evidence="13" id="KW-1185">Reference proteome</keyword>
<feature type="transmembrane region" description="Helical" evidence="11">
    <location>
        <begin position="13"/>
        <end position="37"/>
    </location>
</feature>
<dbReference type="InterPro" id="IPR001182">
    <property type="entry name" value="FtsW/RodA"/>
</dbReference>
<accession>K4LD26</accession>
<proteinExistence type="inferred from homology"/>
<feature type="transmembrane region" description="Helical" evidence="11">
    <location>
        <begin position="349"/>
        <end position="369"/>
    </location>
</feature>
<dbReference type="Pfam" id="PF01098">
    <property type="entry name" value="FTSW_RODA_SPOVE"/>
    <property type="match status" value="1"/>
</dbReference>
<dbReference type="RefSeq" id="WP_015049759.1">
    <property type="nucleotide sequence ID" value="NC_018870.1"/>
</dbReference>
<evidence type="ECO:0000256" key="6">
    <source>
        <dbReference type="ARBA" id="ARBA00022960"/>
    </source>
</evidence>
<dbReference type="EMBL" id="CP003732">
    <property type="protein sequence ID" value="AFV10841.1"/>
    <property type="molecule type" value="Genomic_DNA"/>
</dbReference>
<feature type="transmembrane region" description="Helical" evidence="11">
    <location>
        <begin position="145"/>
        <end position="177"/>
    </location>
</feature>
<evidence type="ECO:0000313" key="13">
    <source>
        <dbReference type="Proteomes" id="UP000000467"/>
    </source>
</evidence>
<dbReference type="GO" id="GO:0032153">
    <property type="term" value="C:cell division site"/>
    <property type="evidence" value="ECO:0007669"/>
    <property type="project" value="TreeGrafter"/>
</dbReference>
<dbReference type="eggNOG" id="COG0772">
    <property type="taxonomic scope" value="Bacteria"/>
</dbReference>
<keyword evidence="3 11" id="KW-0328">Glycosyltransferase</keyword>
<reference evidence="12 13" key="1">
    <citation type="journal article" date="2012" name="BMC Genomics">
        <title>Genome-guided analysis of physiological and morphological traits of the fermentative acetate oxidizer Thermacetogenium phaeum.</title>
        <authorList>
            <person name="Oehler D."/>
            <person name="Poehlein A."/>
            <person name="Leimbach A."/>
            <person name="Muller N."/>
            <person name="Daniel R."/>
            <person name="Gottschalk G."/>
            <person name="Schink B."/>
        </authorList>
    </citation>
    <scope>NUCLEOTIDE SEQUENCE [LARGE SCALE GENOMIC DNA]</scope>
    <source>
        <strain evidence="13">ATCC BAA-254 / DSM 26808 / PB</strain>
    </source>
</reference>
<sequence>MPFNKRLLKNLDYLLIAVIFCILALSLLVLSSATANISSDPLFFVKKQLLAIGLGGICAVFMMAFDYNRLARYQHFIYAVLLILLVIVMVKGHASRGAQQWIVVGGSFLIQPSEFGKVMIIISFASYLAKREGKLNTLRDLLPSFFYFSVPFLLIVAQPDLGTALVFLAILLGMLFFAGVRPGLLLGLIGGGLAVVVTALALHFSPLHLPLPLEEHQINRLISFIDPYRDPHNTGYQVIQSLVAIGSGGLMGKGLYRGTQIQSNFLPDHHTDFIFSVVGEELGFLGAGLVLLLYFILISRSLKTAFFAGNTYGRLLVGGIISMWLFHIFENIGMTIGLMPVTGIPLPFLSYGGSSMLTNMVSVGLVLSVQLRREKMLF</sequence>
<dbReference type="HOGENOM" id="CLU_029243_2_2_9"/>
<dbReference type="PANTHER" id="PTHR30474">
    <property type="entry name" value="CELL CYCLE PROTEIN"/>
    <property type="match status" value="1"/>
</dbReference>
<evidence type="ECO:0000256" key="7">
    <source>
        <dbReference type="ARBA" id="ARBA00022984"/>
    </source>
</evidence>
<comment type="function">
    <text evidence="11">Peptidoglycan polymerase that is essential for cell wall elongation.</text>
</comment>
<keyword evidence="7 11" id="KW-0573">Peptidoglycan synthesis</keyword>
<dbReference type="NCBIfam" id="TIGR02210">
    <property type="entry name" value="rodA_shape"/>
    <property type="match status" value="1"/>
</dbReference>
<evidence type="ECO:0000256" key="4">
    <source>
        <dbReference type="ARBA" id="ARBA00022679"/>
    </source>
</evidence>
<gene>
    <name evidence="12" type="primary">spoVE1</name>
    <name evidence="11" type="synonym">rodA</name>
    <name evidence="12" type="ordered locus">Tph_c06040</name>
</gene>
<feature type="transmembrane region" description="Helical" evidence="11">
    <location>
        <begin position="102"/>
        <end position="125"/>
    </location>
</feature>
<comment type="similarity">
    <text evidence="11">Belongs to the SEDS family. MrdB/RodA subfamily.</text>
</comment>
<evidence type="ECO:0000256" key="3">
    <source>
        <dbReference type="ARBA" id="ARBA00022676"/>
    </source>
</evidence>
<keyword evidence="6 11" id="KW-0133">Cell shape</keyword>
<evidence type="ECO:0000256" key="9">
    <source>
        <dbReference type="ARBA" id="ARBA00023136"/>
    </source>
</evidence>
<keyword evidence="5 11" id="KW-0812">Transmembrane</keyword>
<dbReference type="InterPro" id="IPR011923">
    <property type="entry name" value="RodA/MrdB"/>
</dbReference>
<keyword evidence="9 11" id="KW-0472">Membrane</keyword>
<dbReference type="UniPathway" id="UPA00219"/>
<keyword evidence="2 11" id="KW-1003">Cell membrane</keyword>
<keyword evidence="4 11" id="KW-0808">Transferase</keyword>
<dbReference type="Proteomes" id="UP000000467">
    <property type="component" value="Chromosome"/>
</dbReference>
<dbReference type="GO" id="GO:0051301">
    <property type="term" value="P:cell division"/>
    <property type="evidence" value="ECO:0007669"/>
    <property type="project" value="InterPro"/>
</dbReference>
<dbReference type="GO" id="GO:0015648">
    <property type="term" value="F:lipid-linked peptidoglycan transporter activity"/>
    <property type="evidence" value="ECO:0007669"/>
    <property type="project" value="TreeGrafter"/>
</dbReference>
<dbReference type="InterPro" id="IPR018365">
    <property type="entry name" value="Cell_cycle_FtsW-rel_CS"/>
</dbReference>
<dbReference type="GO" id="GO:0005886">
    <property type="term" value="C:plasma membrane"/>
    <property type="evidence" value="ECO:0007669"/>
    <property type="project" value="UniProtKB-SubCell"/>
</dbReference>
<dbReference type="GO" id="GO:0071555">
    <property type="term" value="P:cell wall organization"/>
    <property type="evidence" value="ECO:0007669"/>
    <property type="project" value="UniProtKB-KW"/>
</dbReference>
<dbReference type="GO" id="GO:0008360">
    <property type="term" value="P:regulation of cell shape"/>
    <property type="evidence" value="ECO:0007669"/>
    <property type="project" value="UniProtKB-KW"/>
</dbReference>
<evidence type="ECO:0000256" key="5">
    <source>
        <dbReference type="ARBA" id="ARBA00022692"/>
    </source>
</evidence>
<evidence type="ECO:0000256" key="2">
    <source>
        <dbReference type="ARBA" id="ARBA00022475"/>
    </source>
</evidence>
<name>K4LD26_THEPS</name>
<feature type="transmembrane region" description="Helical" evidence="11">
    <location>
        <begin position="49"/>
        <end position="67"/>
    </location>
</feature>
<dbReference type="EC" id="2.4.99.28" evidence="11"/>
<evidence type="ECO:0000313" key="12">
    <source>
        <dbReference type="EMBL" id="AFV10841.1"/>
    </source>
</evidence>
<evidence type="ECO:0000256" key="8">
    <source>
        <dbReference type="ARBA" id="ARBA00022989"/>
    </source>
</evidence>
<feature type="transmembrane region" description="Helical" evidence="11">
    <location>
        <begin position="311"/>
        <end position="329"/>
    </location>
</feature>
<organism evidence="12 13">
    <name type="scientific">Thermacetogenium phaeum (strain ATCC BAA-254 / DSM 26808 / PB)</name>
    <dbReference type="NCBI Taxonomy" id="1089553"/>
    <lineage>
        <taxon>Bacteria</taxon>
        <taxon>Bacillati</taxon>
        <taxon>Bacillota</taxon>
        <taxon>Clostridia</taxon>
        <taxon>Thermoanaerobacterales</taxon>
        <taxon>Thermoanaerobacteraceae</taxon>
        <taxon>Thermacetogenium</taxon>
    </lineage>
</organism>
<comment type="pathway">
    <text evidence="11">Cell wall biogenesis; peptidoglycan biosynthesis.</text>
</comment>
<dbReference type="AlphaFoldDB" id="K4LD26"/>
<feature type="transmembrane region" description="Helical" evidence="11">
    <location>
        <begin position="73"/>
        <end position="90"/>
    </location>
</feature>
<dbReference type="PANTHER" id="PTHR30474:SF1">
    <property type="entry name" value="PEPTIDOGLYCAN GLYCOSYLTRANSFERASE MRDB"/>
    <property type="match status" value="1"/>
</dbReference>
<dbReference type="STRING" id="1089553.Tph_c06040"/>
<dbReference type="PROSITE" id="PS00428">
    <property type="entry name" value="FTSW_RODA_SPOVE"/>
    <property type="match status" value="1"/>
</dbReference>
<dbReference type="GO" id="GO:0009252">
    <property type="term" value="P:peptidoglycan biosynthetic process"/>
    <property type="evidence" value="ECO:0007669"/>
    <property type="project" value="UniProtKB-UniRule"/>
</dbReference>
<comment type="catalytic activity">
    <reaction evidence="11">
        <text>[GlcNAc-(1-&gt;4)-Mur2Ac(oyl-L-Ala-gamma-D-Glu-L-Lys-D-Ala-D-Ala)](n)-di-trans,octa-cis-undecaprenyl diphosphate + beta-D-GlcNAc-(1-&gt;4)-Mur2Ac(oyl-L-Ala-gamma-D-Glu-L-Lys-D-Ala-D-Ala)-di-trans,octa-cis-undecaprenyl diphosphate = [GlcNAc-(1-&gt;4)-Mur2Ac(oyl-L-Ala-gamma-D-Glu-L-Lys-D-Ala-D-Ala)](n+1)-di-trans,octa-cis-undecaprenyl diphosphate + di-trans,octa-cis-undecaprenyl diphosphate + H(+)</text>
        <dbReference type="Rhea" id="RHEA:23708"/>
        <dbReference type="Rhea" id="RHEA-COMP:9602"/>
        <dbReference type="Rhea" id="RHEA-COMP:9603"/>
        <dbReference type="ChEBI" id="CHEBI:15378"/>
        <dbReference type="ChEBI" id="CHEBI:58405"/>
        <dbReference type="ChEBI" id="CHEBI:60033"/>
        <dbReference type="ChEBI" id="CHEBI:78435"/>
        <dbReference type="EC" id="2.4.99.28"/>
    </reaction>
</comment>
<evidence type="ECO:0000256" key="11">
    <source>
        <dbReference type="HAMAP-Rule" id="MF_02079"/>
    </source>
</evidence>
<feature type="transmembrane region" description="Helical" evidence="11">
    <location>
        <begin position="282"/>
        <end position="299"/>
    </location>
</feature>
<protein>
    <recommendedName>
        <fullName evidence="11">Peptidoglycan glycosyltransferase RodA</fullName>
        <shortName evidence="11">PGT</shortName>
        <ecNumber evidence="11">2.4.99.28</ecNumber>
    </recommendedName>
    <alternativeName>
        <fullName evidence="11">Cell elongation protein RodA</fullName>
    </alternativeName>
    <alternativeName>
        <fullName evidence="11">Cell wall polymerase</fullName>
    </alternativeName>
    <alternativeName>
        <fullName evidence="11">Peptidoglycan polymerase</fullName>
        <shortName evidence="11">PG polymerase</shortName>
    </alternativeName>
</protein>
<feature type="transmembrane region" description="Helical" evidence="11">
    <location>
        <begin position="184"/>
        <end position="204"/>
    </location>
</feature>